<sequence length="52" mass="5772">MKTAETDTYSIKVICPHDIAQIRVIEIIATCETTQLVCTQCGEALEEPKTEC</sequence>
<protein>
    <submittedName>
        <fullName evidence="1">Uncharacterized protein</fullName>
    </submittedName>
</protein>
<evidence type="ECO:0000313" key="1">
    <source>
        <dbReference type="EMBL" id="MCK8143178.1"/>
    </source>
</evidence>
<organism evidence="1 2">
    <name type="scientific">Flavobacterium pygoscelis</name>
    <dbReference type="NCBI Taxonomy" id="2893176"/>
    <lineage>
        <taxon>Bacteria</taxon>
        <taxon>Pseudomonadati</taxon>
        <taxon>Bacteroidota</taxon>
        <taxon>Flavobacteriia</taxon>
        <taxon>Flavobacteriales</taxon>
        <taxon>Flavobacteriaceae</taxon>
        <taxon>Flavobacterium</taxon>
    </lineage>
</organism>
<dbReference type="AlphaFoldDB" id="A0A9X1XUN8"/>
<reference evidence="1" key="1">
    <citation type="submission" date="2022-04" db="EMBL/GenBank/DDBJ databases">
        <title>Flavobacterium pygoscelis sp. nov. isolated from Chinstrap chick (Pygoscelis antarcticus).</title>
        <authorList>
            <person name="Irgang R."/>
            <person name="Poblete-Morales M."/>
            <person name="Avendano-Herrera R."/>
        </authorList>
    </citation>
    <scope>NUCLEOTIDE SEQUENCE</scope>
    <source>
        <strain evidence="1">I-SCBP12n</strain>
    </source>
</reference>
<comment type="caution">
    <text evidence="1">The sequence shown here is derived from an EMBL/GenBank/DDBJ whole genome shotgun (WGS) entry which is preliminary data.</text>
</comment>
<accession>A0A9X1XUN8</accession>
<gene>
    <name evidence="1" type="ORF">MW871_14910</name>
</gene>
<evidence type="ECO:0000313" key="2">
    <source>
        <dbReference type="Proteomes" id="UP001139260"/>
    </source>
</evidence>
<proteinExistence type="predicted"/>
<dbReference type="EMBL" id="JALNUB010000013">
    <property type="protein sequence ID" value="MCK8143178.1"/>
    <property type="molecule type" value="Genomic_DNA"/>
</dbReference>
<dbReference type="Proteomes" id="UP001139260">
    <property type="component" value="Unassembled WGS sequence"/>
</dbReference>
<name>A0A9X1XUN8_9FLAO</name>
<keyword evidence="2" id="KW-1185">Reference proteome</keyword>
<dbReference type="RefSeq" id="WP_248429204.1">
    <property type="nucleotide sequence ID" value="NZ_JALNUB010000013.1"/>
</dbReference>